<reference evidence="1" key="1">
    <citation type="journal article" date="2021" name="PeerJ">
        <title>Extensive microbial diversity within the chicken gut microbiome revealed by metagenomics and culture.</title>
        <authorList>
            <person name="Gilroy R."/>
            <person name="Ravi A."/>
            <person name="Getino M."/>
            <person name="Pursley I."/>
            <person name="Horton D.L."/>
            <person name="Alikhan N.F."/>
            <person name="Baker D."/>
            <person name="Gharbi K."/>
            <person name="Hall N."/>
            <person name="Watson M."/>
            <person name="Adriaenssens E.M."/>
            <person name="Foster-Nyarko E."/>
            <person name="Jarju S."/>
            <person name="Secka A."/>
            <person name="Antonio M."/>
            <person name="Oren A."/>
            <person name="Chaudhuri R.R."/>
            <person name="La Ragione R."/>
            <person name="Hildebrand F."/>
            <person name="Pallen M.J."/>
        </authorList>
    </citation>
    <scope>NUCLEOTIDE SEQUENCE</scope>
    <source>
        <strain evidence="1">1345</strain>
    </source>
</reference>
<name>A0A9D1ZXM4_9FIRM</name>
<proteinExistence type="predicted"/>
<dbReference type="Gene3D" id="3.40.50.450">
    <property type="match status" value="1"/>
</dbReference>
<organism evidence="1 2">
    <name type="scientific">Candidatus Borkfalkia excrementigallinarum</name>
    <dbReference type="NCBI Taxonomy" id="2838506"/>
    <lineage>
        <taxon>Bacteria</taxon>
        <taxon>Bacillati</taxon>
        <taxon>Bacillota</taxon>
        <taxon>Clostridia</taxon>
        <taxon>Christensenellales</taxon>
        <taxon>Christensenellaceae</taxon>
        <taxon>Candidatus Borkfalkia</taxon>
    </lineage>
</organism>
<dbReference type="Proteomes" id="UP000886750">
    <property type="component" value="Unassembled WGS sequence"/>
</dbReference>
<accession>A0A9D1ZXM4</accession>
<gene>
    <name evidence="1" type="ORF">H9729_06635</name>
</gene>
<dbReference type="PANTHER" id="PTHR38440:SF1">
    <property type="entry name" value="UPF0398 PROTEIN SPR0331"/>
    <property type="match status" value="1"/>
</dbReference>
<evidence type="ECO:0000313" key="1">
    <source>
        <dbReference type="EMBL" id="HIY97348.1"/>
    </source>
</evidence>
<reference evidence="1" key="2">
    <citation type="submission" date="2021-04" db="EMBL/GenBank/DDBJ databases">
        <authorList>
            <person name="Gilroy R."/>
        </authorList>
    </citation>
    <scope>NUCLEOTIDE SEQUENCE</scope>
    <source>
        <strain evidence="1">1345</strain>
    </source>
</reference>
<evidence type="ECO:0000313" key="2">
    <source>
        <dbReference type="Proteomes" id="UP000886750"/>
    </source>
</evidence>
<dbReference type="AlphaFoldDB" id="A0A9D1ZXM4"/>
<dbReference type="EMBL" id="DXCQ01000061">
    <property type="protein sequence ID" value="HIY97348.1"/>
    <property type="molecule type" value="Genomic_DNA"/>
</dbReference>
<dbReference type="PANTHER" id="PTHR38440">
    <property type="entry name" value="UPF0398 PROTEIN YPSA"/>
    <property type="match status" value="1"/>
</dbReference>
<dbReference type="Pfam" id="PF06908">
    <property type="entry name" value="YpsA"/>
    <property type="match status" value="1"/>
</dbReference>
<comment type="caution">
    <text evidence="1">The sequence shown here is derived from an EMBL/GenBank/DDBJ whole genome shotgun (WGS) entry which is preliminary data.</text>
</comment>
<sequence>MNACAVTGHRVLGKNFSAAKLEKALRSLAAEGIDTFYCGMALGFDALCCETLARLKGEFPIKIVACIPCADQSARYNAREKRRYEQLLSVCDEKIVLHERYEQGCMFERNRYMVDRCSVLLAYLENDRGGTFYTVNYAKKREKRIIFL</sequence>
<dbReference type="InterPro" id="IPR010697">
    <property type="entry name" value="YspA"/>
</dbReference>
<protein>
    <submittedName>
        <fullName evidence="1">DUF1273 domain-containing protein</fullName>
    </submittedName>
</protein>
<dbReference type="SUPFAM" id="SSF102405">
    <property type="entry name" value="MCP/YpsA-like"/>
    <property type="match status" value="1"/>
</dbReference>